<name>A0ABU4KQM6_BREVE</name>
<evidence type="ECO:0000313" key="4">
    <source>
        <dbReference type="Proteomes" id="UP001272940"/>
    </source>
</evidence>
<gene>
    <name evidence="3" type="ORF">NJD11_09925</name>
</gene>
<dbReference type="InterPro" id="IPR002477">
    <property type="entry name" value="Peptidoglycan-bd-like"/>
</dbReference>
<dbReference type="InterPro" id="IPR036365">
    <property type="entry name" value="PGBD-like_sf"/>
</dbReference>
<reference evidence="3 4" key="1">
    <citation type="journal article" date="2023" name="FEMS Microbes">
        <title>Whole genomes of deep-sea sponge-associated bacteria exhibit high novel natural product potential.</title>
        <authorList>
            <person name="Hesketh-Best P.J."/>
            <person name="January G.G."/>
            <person name="Koch M.J."/>
            <person name="Warburton P.J."/>
            <person name="Howell K.L."/>
            <person name="Upton M."/>
        </authorList>
    </citation>
    <scope>NUCLEOTIDE SEQUENCE [LARGE SCALE GENOMIC DNA]</scope>
    <source>
        <strain evidence="3 4">PC206-O</strain>
    </source>
</reference>
<protein>
    <submittedName>
        <fullName evidence="3">Peptidoglycan-binding protein</fullName>
    </submittedName>
</protein>
<dbReference type="Gene3D" id="1.10.101.10">
    <property type="entry name" value="PGBD-like superfamily/PGBD"/>
    <property type="match status" value="1"/>
</dbReference>
<feature type="region of interest" description="Disordered" evidence="1">
    <location>
        <begin position="1"/>
        <end position="52"/>
    </location>
</feature>
<organism evidence="3 4">
    <name type="scientific">Brevundimonas vesicularis</name>
    <name type="common">Pseudomonas vesicularis</name>
    <dbReference type="NCBI Taxonomy" id="41276"/>
    <lineage>
        <taxon>Bacteria</taxon>
        <taxon>Pseudomonadati</taxon>
        <taxon>Pseudomonadota</taxon>
        <taxon>Alphaproteobacteria</taxon>
        <taxon>Caulobacterales</taxon>
        <taxon>Caulobacteraceae</taxon>
        <taxon>Brevundimonas</taxon>
    </lineage>
</organism>
<feature type="domain" description="Peptidoglycan binding-like" evidence="2">
    <location>
        <begin position="62"/>
        <end position="113"/>
    </location>
</feature>
<proteinExistence type="predicted"/>
<dbReference type="RefSeq" id="WP_319078674.1">
    <property type="nucleotide sequence ID" value="NZ_JAMYEC010000005.1"/>
</dbReference>
<dbReference type="InterPro" id="IPR036366">
    <property type="entry name" value="PGBDSf"/>
</dbReference>
<accession>A0ABU4KQM6</accession>
<keyword evidence="4" id="KW-1185">Reference proteome</keyword>
<dbReference type="Pfam" id="PF01471">
    <property type="entry name" value="PG_binding_1"/>
    <property type="match status" value="1"/>
</dbReference>
<dbReference type="EMBL" id="JAMYEC010000005">
    <property type="protein sequence ID" value="MDX2335251.1"/>
    <property type="molecule type" value="Genomic_DNA"/>
</dbReference>
<evidence type="ECO:0000256" key="1">
    <source>
        <dbReference type="SAM" id="MobiDB-lite"/>
    </source>
</evidence>
<evidence type="ECO:0000259" key="2">
    <source>
        <dbReference type="Pfam" id="PF01471"/>
    </source>
</evidence>
<comment type="caution">
    <text evidence="3">The sequence shown here is derived from an EMBL/GenBank/DDBJ whole genome shotgun (WGS) entry which is preliminary data.</text>
</comment>
<evidence type="ECO:0000313" key="3">
    <source>
        <dbReference type="EMBL" id="MDX2335251.1"/>
    </source>
</evidence>
<sequence>MAAGLSRQAIEAATFEPPAKLSPSNAPAATPGSTPPFASTPTQVPAGEDVVPTTPAPTAALIRAQILLDRSPFSPGAIDGLDGENMRQAIAAFETANGLTVDGQLDAEVFSRLAADSRPVLSDYVITAQDLAGPYIGALPDDLEGKARLTAL</sequence>
<dbReference type="Proteomes" id="UP001272940">
    <property type="component" value="Unassembled WGS sequence"/>
</dbReference>
<dbReference type="SUPFAM" id="SSF47090">
    <property type="entry name" value="PGBD-like"/>
    <property type="match status" value="1"/>
</dbReference>